<gene>
    <name evidence="2" type="ORF">PACLA_8A030315</name>
</gene>
<proteinExistence type="predicted"/>
<feature type="compositionally biased region" description="Basic and acidic residues" evidence="1">
    <location>
        <begin position="83"/>
        <end position="100"/>
    </location>
</feature>
<evidence type="ECO:0000313" key="3">
    <source>
        <dbReference type="Proteomes" id="UP001152795"/>
    </source>
</evidence>
<evidence type="ECO:0000313" key="2">
    <source>
        <dbReference type="EMBL" id="CAB3981024.1"/>
    </source>
</evidence>
<comment type="caution">
    <text evidence="2">The sequence shown here is derived from an EMBL/GenBank/DDBJ whole genome shotgun (WGS) entry which is preliminary data.</text>
</comment>
<feature type="compositionally biased region" description="Basic and acidic residues" evidence="1">
    <location>
        <begin position="24"/>
        <end position="33"/>
    </location>
</feature>
<dbReference type="Proteomes" id="UP001152795">
    <property type="component" value="Unassembled WGS sequence"/>
</dbReference>
<keyword evidence="3" id="KW-1185">Reference proteome</keyword>
<feature type="region of interest" description="Disordered" evidence="1">
    <location>
        <begin position="24"/>
        <end position="59"/>
    </location>
</feature>
<organism evidence="2 3">
    <name type="scientific">Paramuricea clavata</name>
    <name type="common">Red gorgonian</name>
    <name type="synonym">Violescent sea-whip</name>
    <dbReference type="NCBI Taxonomy" id="317549"/>
    <lineage>
        <taxon>Eukaryota</taxon>
        <taxon>Metazoa</taxon>
        <taxon>Cnidaria</taxon>
        <taxon>Anthozoa</taxon>
        <taxon>Octocorallia</taxon>
        <taxon>Malacalcyonacea</taxon>
        <taxon>Plexauridae</taxon>
        <taxon>Paramuricea</taxon>
    </lineage>
</organism>
<dbReference type="Gene3D" id="3.40.50.12690">
    <property type="match status" value="1"/>
</dbReference>
<protein>
    <submittedName>
        <fullName evidence="2">Uncharacterized protein</fullName>
    </submittedName>
</protein>
<feature type="region of interest" description="Disordered" evidence="1">
    <location>
        <begin position="83"/>
        <end position="110"/>
    </location>
</feature>
<accession>A0A7D9HC78</accession>
<dbReference type="AlphaFoldDB" id="A0A7D9HC78"/>
<dbReference type="EMBL" id="CACRXK020000346">
    <property type="protein sequence ID" value="CAB3981024.1"/>
    <property type="molecule type" value="Genomic_DNA"/>
</dbReference>
<name>A0A7D9HC78_PARCT</name>
<dbReference type="SUPFAM" id="SSF52266">
    <property type="entry name" value="SGNH hydrolase"/>
    <property type="match status" value="1"/>
</dbReference>
<dbReference type="OrthoDB" id="8871915at2759"/>
<evidence type="ECO:0000256" key="1">
    <source>
        <dbReference type="SAM" id="MobiDB-lite"/>
    </source>
</evidence>
<sequence length="212" mass="24548">MEQENESLKTIMQIQKNEFNQALSEKEDKENHRPWQIFKPKQTINLKGKQDKRKRERTDQNPIHITTSNQYESLESKEIQEIMTKTDKPTNVENKDKPKNTTENSKSTYIHRKSKGSTVVIGDSLLKGLCQHSISKAVKTKTTVKCFPGAKVDDLNHYCIPVLATKPKHAAITHCGTNDLRTKNPQEITSRWGLHVILSWKNVLIFISWYHR</sequence>
<reference evidence="2" key="1">
    <citation type="submission" date="2020-04" db="EMBL/GenBank/DDBJ databases">
        <authorList>
            <person name="Alioto T."/>
            <person name="Alioto T."/>
            <person name="Gomez Garrido J."/>
        </authorList>
    </citation>
    <scope>NUCLEOTIDE SEQUENCE</scope>
    <source>
        <strain evidence="2">A484AB</strain>
    </source>
</reference>